<dbReference type="InterPro" id="IPR036390">
    <property type="entry name" value="WH_DNA-bd_sf"/>
</dbReference>
<feature type="domain" description="Cyclic nucleotide-binding" evidence="4">
    <location>
        <begin position="12"/>
        <end position="133"/>
    </location>
</feature>
<evidence type="ECO:0000313" key="6">
    <source>
        <dbReference type="EMBL" id="KAA1419331.1"/>
    </source>
</evidence>
<evidence type="ECO:0000259" key="4">
    <source>
        <dbReference type="PROSITE" id="PS50042"/>
    </source>
</evidence>
<reference evidence="6 7" key="2">
    <citation type="submission" date="2019-09" db="EMBL/GenBank/DDBJ databases">
        <authorList>
            <person name="Jin C."/>
        </authorList>
    </citation>
    <scope>NUCLEOTIDE SEQUENCE [LARGE SCALE GENOMIC DNA]</scope>
    <source>
        <strain evidence="6 7">BN130099</strain>
    </source>
</reference>
<dbReference type="InterPro" id="IPR012318">
    <property type="entry name" value="HTH_CRP"/>
</dbReference>
<protein>
    <submittedName>
        <fullName evidence="6">Crp/Fnr family transcriptional regulator</fullName>
    </submittedName>
</protein>
<dbReference type="SMART" id="SM00100">
    <property type="entry name" value="cNMP"/>
    <property type="match status" value="1"/>
</dbReference>
<dbReference type="InterPro" id="IPR050397">
    <property type="entry name" value="Env_Response_Regulators"/>
</dbReference>
<comment type="caution">
    <text evidence="6">The sequence shown here is derived from an EMBL/GenBank/DDBJ whole genome shotgun (WGS) entry which is preliminary data.</text>
</comment>
<dbReference type="Pfam" id="PF00027">
    <property type="entry name" value="cNMP_binding"/>
    <property type="match status" value="1"/>
</dbReference>
<dbReference type="GO" id="GO:0003700">
    <property type="term" value="F:DNA-binding transcription factor activity"/>
    <property type="evidence" value="ECO:0007669"/>
    <property type="project" value="TreeGrafter"/>
</dbReference>
<evidence type="ECO:0000256" key="1">
    <source>
        <dbReference type="ARBA" id="ARBA00023015"/>
    </source>
</evidence>
<evidence type="ECO:0000259" key="5">
    <source>
        <dbReference type="PROSITE" id="PS51063"/>
    </source>
</evidence>
<reference evidence="6 7" key="1">
    <citation type="submission" date="2019-09" db="EMBL/GenBank/DDBJ databases">
        <title>Nocardioides panacisoli sp. nov., isolated from the soil of a ginseng field.</title>
        <authorList>
            <person name="Cho C."/>
        </authorList>
    </citation>
    <scope>NUCLEOTIDE SEQUENCE [LARGE SCALE GENOMIC DNA]</scope>
    <source>
        <strain evidence="6 7">BN130099</strain>
    </source>
</reference>
<dbReference type="GO" id="GO:0005829">
    <property type="term" value="C:cytosol"/>
    <property type="evidence" value="ECO:0007669"/>
    <property type="project" value="TreeGrafter"/>
</dbReference>
<dbReference type="Gene3D" id="1.10.10.10">
    <property type="entry name" value="Winged helix-like DNA-binding domain superfamily/Winged helix DNA-binding domain"/>
    <property type="match status" value="1"/>
</dbReference>
<dbReference type="Proteomes" id="UP000325003">
    <property type="component" value="Unassembled WGS sequence"/>
</dbReference>
<dbReference type="PANTHER" id="PTHR24567">
    <property type="entry name" value="CRP FAMILY TRANSCRIPTIONAL REGULATORY PROTEIN"/>
    <property type="match status" value="1"/>
</dbReference>
<keyword evidence="2" id="KW-0238">DNA-binding</keyword>
<sequence>MDLPGILLQTPIFRDLTRDDVAELVPHLTERRYGAGEAIWFEGDPVDALWVLAEGTIKSHRLSRDGAEVIVDINEAVDITGEVGLFHASGVRQVNVTAIKECRFLLLRRAPLVAFLSRHPPALERMLEQLSGLTVRAAYSFTGMVFDDIRARAARTLLALADEFGEPVDGGVRVRLQLSQRTLGALAAASRENINRALAPLVADGVISQQDGHFVVHDRARLEAVAEAAGSL</sequence>
<keyword evidence="1" id="KW-0805">Transcription regulation</keyword>
<dbReference type="GO" id="GO:0003677">
    <property type="term" value="F:DNA binding"/>
    <property type="evidence" value="ECO:0007669"/>
    <property type="project" value="UniProtKB-KW"/>
</dbReference>
<dbReference type="AlphaFoldDB" id="A0A5B1LF20"/>
<dbReference type="PROSITE" id="PS50042">
    <property type="entry name" value="CNMP_BINDING_3"/>
    <property type="match status" value="1"/>
</dbReference>
<dbReference type="SUPFAM" id="SSF46785">
    <property type="entry name" value="Winged helix' DNA-binding domain"/>
    <property type="match status" value="1"/>
</dbReference>
<dbReference type="Gene3D" id="2.60.120.10">
    <property type="entry name" value="Jelly Rolls"/>
    <property type="match status" value="1"/>
</dbReference>
<dbReference type="SMART" id="SM00419">
    <property type="entry name" value="HTH_CRP"/>
    <property type="match status" value="1"/>
</dbReference>
<dbReference type="InterPro" id="IPR014710">
    <property type="entry name" value="RmlC-like_jellyroll"/>
</dbReference>
<evidence type="ECO:0000256" key="3">
    <source>
        <dbReference type="ARBA" id="ARBA00023163"/>
    </source>
</evidence>
<dbReference type="InterPro" id="IPR018490">
    <property type="entry name" value="cNMP-bd_dom_sf"/>
</dbReference>
<evidence type="ECO:0000313" key="7">
    <source>
        <dbReference type="Proteomes" id="UP000325003"/>
    </source>
</evidence>
<dbReference type="SUPFAM" id="SSF51206">
    <property type="entry name" value="cAMP-binding domain-like"/>
    <property type="match status" value="1"/>
</dbReference>
<dbReference type="RefSeq" id="WP_149728665.1">
    <property type="nucleotide sequence ID" value="NZ_VUJV01000003.1"/>
</dbReference>
<dbReference type="InterPro" id="IPR036388">
    <property type="entry name" value="WH-like_DNA-bd_sf"/>
</dbReference>
<dbReference type="Pfam" id="PF13545">
    <property type="entry name" value="HTH_Crp_2"/>
    <property type="match status" value="1"/>
</dbReference>
<dbReference type="EMBL" id="VUJV01000003">
    <property type="protein sequence ID" value="KAA1419331.1"/>
    <property type="molecule type" value="Genomic_DNA"/>
</dbReference>
<organism evidence="6 7">
    <name type="scientific">Nocardioides humilatus</name>
    <dbReference type="NCBI Taxonomy" id="2607660"/>
    <lineage>
        <taxon>Bacteria</taxon>
        <taxon>Bacillati</taxon>
        <taxon>Actinomycetota</taxon>
        <taxon>Actinomycetes</taxon>
        <taxon>Propionibacteriales</taxon>
        <taxon>Nocardioidaceae</taxon>
        <taxon>Nocardioides</taxon>
    </lineage>
</organism>
<gene>
    <name evidence="6" type="ORF">F0U44_12890</name>
</gene>
<dbReference type="PROSITE" id="PS51063">
    <property type="entry name" value="HTH_CRP_2"/>
    <property type="match status" value="1"/>
</dbReference>
<evidence type="ECO:0000256" key="2">
    <source>
        <dbReference type="ARBA" id="ARBA00023125"/>
    </source>
</evidence>
<dbReference type="PANTHER" id="PTHR24567:SF74">
    <property type="entry name" value="HTH-TYPE TRANSCRIPTIONAL REGULATOR ARCR"/>
    <property type="match status" value="1"/>
</dbReference>
<feature type="domain" description="HTH crp-type" evidence="5">
    <location>
        <begin position="147"/>
        <end position="220"/>
    </location>
</feature>
<proteinExistence type="predicted"/>
<accession>A0A5B1LF20</accession>
<keyword evidence="7" id="KW-1185">Reference proteome</keyword>
<name>A0A5B1LF20_9ACTN</name>
<dbReference type="InterPro" id="IPR000595">
    <property type="entry name" value="cNMP-bd_dom"/>
</dbReference>
<dbReference type="CDD" id="cd00038">
    <property type="entry name" value="CAP_ED"/>
    <property type="match status" value="1"/>
</dbReference>
<keyword evidence="3" id="KW-0804">Transcription</keyword>